<proteinExistence type="predicted"/>
<evidence type="ECO:0000313" key="2">
    <source>
        <dbReference type="EMBL" id="PIP33976.1"/>
    </source>
</evidence>
<dbReference type="EMBL" id="PCSD01000031">
    <property type="protein sequence ID" value="PIP33976.1"/>
    <property type="molecule type" value="Genomic_DNA"/>
</dbReference>
<feature type="transmembrane region" description="Helical" evidence="1">
    <location>
        <begin position="300"/>
        <end position="320"/>
    </location>
</feature>
<name>A0A2G9ZLC0_9BACT</name>
<keyword evidence="1" id="KW-1133">Transmembrane helix</keyword>
<accession>A0A2G9ZLC0</accession>
<evidence type="ECO:0000313" key="3">
    <source>
        <dbReference type="Proteomes" id="UP000230729"/>
    </source>
</evidence>
<gene>
    <name evidence="2" type="ORF">COX22_01510</name>
</gene>
<keyword evidence="1" id="KW-0472">Membrane</keyword>
<evidence type="ECO:0008006" key="4">
    <source>
        <dbReference type="Google" id="ProtNLM"/>
    </source>
</evidence>
<comment type="caution">
    <text evidence="2">The sequence shown here is derived from an EMBL/GenBank/DDBJ whole genome shotgun (WGS) entry which is preliminary data.</text>
</comment>
<dbReference type="AlphaFoldDB" id="A0A2G9ZLC0"/>
<organism evidence="2 3">
    <name type="scientific">Candidatus Falkowbacteria bacterium CG23_combo_of_CG06-09_8_20_14_all_49_15</name>
    <dbReference type="NCBI Taxonomy" id="1974572"/>
    <lineage>
        <taxon>Bacteria</taxon>
        <taxon>Candidatus Falkowiibacteriota</taxon>
    </lineage>
</organism>
<dbReference type="Proteomes" id="UP000230729">
    <property type="component" value="Unassembled WGS sequence"/>
</dbReference>
<evidence type="ECO:0000256" key="1">
    <source>
        <dbReference type="SAM" id="Phobius"/>
    </source>
</evidence>
<sequence length="347" mass="39174">MPDVRPEIFFGAGRFNQSTTMDLRYKKLFLGVFLPVLFFLGAAVSAQSADAGLTASPQIIDGQAQAKDLLEYEFTVRNDSEQFRQFYIFVSDWDELSGRQDDADPSGLDRSLSLASWMSIKRGVYEMMPKTEIVIPLKINVNLNAKPGRRHAAITFAEGGDRPAAAGNMAAGGQPQALVNLEIVEEIIEKAQIADFKAEKNVWFRAPVNFTLTIKNIGNRPVQPQGFFYIFNRRGQEIEKIPLGFDAPAISPSSVWTYNFSWKNEDVRGRFRGRLEMEYGTASPRDLLDSIFFWVIPVRYLWFAAGALLALLILVIIVFFRLRPRSDWAPDDPIRGHDGVINLKKEK</sequence>
<reference evidence="2 3" key="1">
    <citation type="submission" date="2017-09" db="EMBL/GenBank/DDBJ databases">
        <title>Depth-based differentiation of microbial function through sediment-hosted aquifers and enrichment of novel symbionts in the deep terrestrial subsurface.</title>
        <authorList>
            <person name="Probst A.J."/>
            <person name="Ladd B."/>
            <person name="Jarett J.K."/>
            <person name="Geller-Mcgrath D.E."/>
            <person name="Sieber C.M."/>
            <person name="Emerson J.B."/>
            <person name="Anantharaman K."/>
            <person name="Thomas B.C."/>
            <person name="Malmstrom R."/>
            <person name="Stieglmeier M."/>
            <person name="Klingl A."/>
            <person name="Woyke T."/>
            <person name="Ryan C.M."/>
            <person name="Banfield J.F."/>
        </authorList>
    </citation>
    <scope>NUCLEOTIDE SEQUENCE [LARGE SCALE GENOMIC DNA]</scope>
    <source>
        <strain evidence="2">CG23_combo_of_CG06-09_8_20_14_all_49_15</strain>
    </source>
</reference>
<keyword evidence="1" id="KW-0812">Transmembrane</keyword>
<protein>
    <recommendedName>
        <fullName evidence="4">DUF916 domain-containing protein</fullName>
    </recommendedName>
</protein>